<name>A0ABD2VYB2_9HYME</name>
<reference evidence="1 2" key="1">
    <citation type="journal article" date="2024" name="bioRxiv">
        <title>A reference genome for Trichogramma kaykai: A tiny desert-dwelling parasitoid wasp with competing sex-ratio distorters.</title>
        <authorList>
            <person name="Culotta J."/>
            <person name="Lindsey A.R."/>
        </authorList>
    </citation>
    <scope>NUCLEOTIDE SEQUENCE [LARGE SCALE GENOMIC DNA]</scope>
    <source>
        <strain evidence="1 2">KSX58</strain>
    </source>
</reference>
<dbReference type="AlphaFoldDB" id="A0ABD2VYB2"/>
<organism evidence="1 2">
    <name type="scientific">Trichogramma kaykai</name>
    <dbReference type="NCBI Taxonomy" id="54128"/>
    <lineage>
        <taxon>Eukaryota</taxon>
        <taxon>Metazoa</taxon>
        <taxon>Ecdysozoa</taxon>
        <taxon>Arthropoda</taxon>
        <taxon>Hexapoda</taxon>
        <taxon>Insecta</taxon>
        <taxon>Pterygota</taxon>
        <taxon>Neoptera</taxon>
        <taxon>Endopterygota</taxon>
        <taxon>Hymenoptera</taxon>
        <taxon>Apocrita</taxon>
        <taxon>Proctotrupomorpha</taxon>
        <taxon>Chalcidoidea</taxon>
        <taxon>Trichogrammatidae</taxon>
        <taxon>Trichogramma</taxon>
    </lineage>
</organism>
<dbReference type="EMBL" id="JBJJXI010000157">
    <property type="protein sequence ID" value="KAL3385441.1"/>
    <property type="molecule type" value="Genomic_DNA"/>
</dbReference>
<dbReference type="Proteomes" id="UP001627154">
    <property type="component" value="Unassembled WGS sequence"/>
</dbReference>
<comment type="caution">
    <text evidence="1">The sequence shown here is derived from an EMBL/GenBank/DDBJ whole genome shotgun (WGS) entry which is preliminary data.</text>
</comment>
<evidence type="ECO:0000313" key="2">
    <source>
        <dbReference type="Proteomes" id="UP001627154"/>
    </source>
</evidence>
<keyword evidence="2" id="KW-1185">Reference proteome</keyword>
<protein>
    <submittedName>
        <fullName evidence="1">Uncharacterized protein</fullName>
    </submittedName>
</protein>
<evidence type="ECO:0000313" key="1">
    <source>
        <dbReference type="EMBL" id="KAL3385441.1"/>
    </source>
</evidence>
<proteinExistence type="predicted"/>
<gene>
    <name evidence="1" type="ORF">TKK_019006</name>
</gene>
<sequence length="75" mass="8539">MPPVYGDVSYRRFDVRVEKSITTRKIIVAAYSARTEPSRAVKAPRAAATRKWKFVPISTETTSETMQYCRARANV</sequence>
<accession>A0ABD2VYB2</accession>